<protein>
    <recommendedName>
        <fullName evidence="3">PE domain-containing protein</fullName>
    </recommendedName>
</protein>
<reference evidence="1 2" key="1">
    <citation type="submission" date="2020-10" db="EMBL/GenBank/DDBJ databases">
        <title>Sequencing the genomes of 1000 actinobacteria strains.</title>
        <authorList>
            <person name="Klenk H.-P."/>
        </authorList>
    </citation>
    <scope>NUCLEOTIDE SEQUENCE [LARGE SCALE GENOMIC DNA]</scope>
    <source>
        <strain evidence="1 2">DSM 46661</strain>
    </source>
</reference>
<evidence type="ECO:0000313" key="2">
    <source>
        <dbReference type="Proteomes" id="UP000656548"/>
    </source>
</evidence>
<dbReference type="RefSeq" id="WP_225950794.1">
    <property type="nucleotide sequence ID" value="NZ_JADBEJ010000008.1"/>
</dbReference>
<evidence type="ECO:0008006" key="3">
    <source>
        <dbReference type="Google" id="ProtNLM"/>
    </source>
</evidence>
<name>A0ABR9LKV0_9PSEU</name>
<accession>A0ABR9LKV0</accession>
<organism evidence="1 2">
    <name type="scientific">Amycolatopsis roodepoortensis</name>
    <dbReference type="NCBI Taxonomy" id="700274"/>
    <lineage>
        <taxon>Bacteria</taxon>
        <taxon>Bacillati</taxon>
        <taxon>Actinomycetota</taxon>
        <taxon>Actinomycetes</taxon>
        <taxon>Pseudonocardiales</taxon>
        <taxon>Pseudonocardiaceae</taxon>
        <taxon>Amycolatopsis</taxon>
    </lineage>
</organism>
<comment type="caution">
    <text evidence="1">The sequence shown here is derived from an EMBL/GenBank/DDBJ whole genome shotgun (WGS) entry which is preliminary data.</text>
</comment>
<proteinExistence type="predicted"/>
<gene>
    <name evidence="1" type="ORF">H4W30_007924</name>
</gene>
<sequence length="133" mass="14516">MGWNPDSEVNMVSFETDLDDLRLSSKELQKAADIVTTAHTGVRGQDVPAPDPVTGALLPSLFAPDTAFGKSLGMRGVSAAYEEHRQAVEKMLAKLHRSTQDASRALERVAELYESVDEDNKQRVNRAAYGNQG</sequence>
<evidence type="ECO:0000313" key="1">
    <source>
        <dbReference type="EMBL" id="MBE1580843.1"/>
    </source>
</evidence>
<keyword evidence="2" id="KW-1185">Reference proteome</keyword>
<dbReference type="EMBL" id="JADBEJ010000008">
    <property type="protein sequence ID" value="MBE1580843.1"/>
    <property type="molecule type" value="Genomic_DNA"/>
</dbReference>
<dbReference type="Proteomes" id="UP000656548">
    <property type="component" value="Unassembled WGS sequence"/>
</dbReference>